<dbReference type="RefSeq" id="WP_092777209.1">
    <property type="nucleotide sequence ID" value="NZ_FORA01000001.1"/>
</dbReference>
<name>A0A1I3HWQ2_9RHOB</name>
<sequence length="68" mass="6987">MSAPDTNLDRQKKRHAGPLIGIGAGIVFAIILLVVYMSNVAGEPGEGEADVVESPSVSAPATETPVNQ</sequence>
<reference evidence="3 4" key="1">
    <citation type="submission" date="2016-10" db="EMBL/GenBank/DDBJ databases">
        <authorList>
            <person name="de Groot N.N."/>
        </authorList>
    </citation>
    <scope>NUCLEOTIDE SEQUENCE [LARGE SCALE GENOMIC DNA]</scope>
    <source>
        <strain evidence="3 4">DSM 19073</strain>
    </source>
</reference>
<keyword evidence="2" id="KW-0472">Membrane</keyword>
<keyword evidence="2" id="KW-1133">Transmembrane helix</keyword>
<dbReference type="Proteomes" id="UP000199110">
    <property type="component" value="Unassembled WGS sequence"/>
</dbReference>
<evidence type="ECO:0000256" key="2">
    <source>
        <dbReference type="SAM" id="Phobius"/>
    </source>
</evidence>
<accession>A0A1I3HWQ2</accession>
<feature type="transmembrane region" description="Helical" evidence="2">
    <location>
        <begin position="16"/>
        <end position="37"/>
    </location>
</feature>
<evidence type="ECO:0000256" key="1">
    <source>
        <dbReference type="SAM" id="MobiDB-lite"/>
    </source>
</evidence>
<evidence type="ECO:0000313" key="3">
    <source>
        <dbReference type="EMBL" id="SFI40176.1"/>
    </source>
</evidence>
<feature type="compositionally biased region" description="Polar residues" evidence="1">
    <location>
        <begin position="55"/>
        <end position="68"/>
    </location>
</feature>
<proteinExistence type="predicted"/>
<dbReference type="AlphaFoldDB" id="A0A1I3HWQ2"/>
<gene>
    <name evidence="3" type="ORF">SAMN04488095_0734</name>
</gene>
<evidence type="ECO:0000313" key="4">
    <source>
        <dbReference type="Proteomes" id="UP000199110"/>
    </source>
</evidence>
<feature type="region of interest" description="Disordered" evidence="1">
    <location>
        <begin position="44"/>
        <end position="68"/>
    </location>
</feature>
<dbReference type="STRING" id="390807.SAMN04488095_0734"/>
<keyword evidence="4" id="KW-1185">Reference proteome</keyword>
<dbReference type="OrthoDB" id="7779177at2"/>
<keyword evidence="2" id="KW-0812">Transmembrane</keyword>
<dbReference type="EMBL" id="FORA01000001">
    <property type="protein sequence ID" value="SFI40176.1"/>
    <property type="molecule type" value="Genomic_DNA"/>
</dbReference>
<organism evidence="3 4">
    <name type="scientific">Jannaschia pohangensis</name>
    <dbReference type="NCBI Taxonomy" id="390807"/>
    <lineage>
        <taxon>Bacteria</taxon>
        <taxon>Pseudomonadati</taxon>
        <taxon>Pseudomonadota</taxon>
        <taxon>Alphaproteobacteria</taxon>
        <taxon>Rhodobacterales</taxon>
        <taxon>Roseobacteraceae</taxon>
        <taxon>Jannaschia</taxon>
    </lineage>
</organism>
<protein>
    <submittedName>
        <fullName evidence="3">Uncharacterized protein</fullName>
    </submittedName>
</protein>